<evidence type="ECO:0000313" key="3">
    <source>
        <dbReference type="EMBL" id="TCK06431.1"/>
    </source>
</evidence>
<dbReference type="OrthoDB" id="13273at2"/>
<dbReference type="EMBL" id="SMFV01000001">
    <property type="protein sequence ID" value="TCK06431.1"/>
    <property type="molecule type" value="Genomic_DNA"/>
</dbReference>
<evidence type="ECO:0000313" key="4">
    <source>
        <dbReference type="Proteomes" id="UP000295777"/>
    </source>
</evidence>
<feature type="chain" id="PRO_5020784477" evidence="2">
    <location>
        <begin position="20"/>
        <end position="198"/>
    </location>
</feature>
<dbReference type="RefSeq" id="WP_132524966.1">
    <property type="nucleotide sequence ID" value="NZ_SMFV01000001.1"/>
</dbReference>
<keyword evidence="1 2" id="KW-0732">Signal</keyword>
<proteinExistence type="predicted"/>
<organism evidence="3 4">
    <name type="scientific">Phorcysia thermohydrogeniphila</name>
    <dbReference type="NCBI Taxonomy" id="936138"/>
    <lineage>
        <taxon>Bacteria</taxon>
        <taxon>Pseudomonadati</taxon>
        <taxon>Aquificota</taxon>
        <taxon>Aquificia</taxon>
        <taxon>Desulfurobacteriales</taxon>
        <taxon>Desulfurobacteriaceae</taxon>
        <taxon>Phorcysia</taxon>
    </lineage>
</organism>
<evidence type="ECO:0000256" key="1">
    <source>
        <dbReference type="ARBA" id="ARBA00022729"/>
    </source>
</evidence>
<dbReference type="PANTHER" id="PTHR35869">
    <property type="entry name" value="OUTER-MEMBRANE LIPOPROTEIN CARRIER PROTEIN"/>
    <property type="match status" value="1"/>
</dbReference>
<dbReference type="SUPFAM" id="SSF89392">
    <property type="entry name" value="Prokaryotic lipoproteins and lipoprotein localization factors"/>
    <property type="match status" value="1"/>
</dbReference>
<comment type="caution">
    <text evidence="3">The sequence shown here is derived from an EMBL/GenBank/DDBJ whole genome shotgun (WGS) entry which is preliminary data.</text>
</comment>
<protein>
    <submittedName>
        <fullName evidence="3">Outer membrane lipoprotein carrier protein</fullName>
    </submittedName>
</protein>
<dbReference type="CDD" id="cd16325">
    <property type="entry name" value="LolA"/>
    <property type="match status" value="1"/>
</dbReference>
<dbReference type="Pfam" id="PF03548">
    <property type="entry name" value="LolA"/>
    <property type="match status" value="1"/>
</dbReference>
<dbReference type="InterPro" id="IPR004564">
    <property type="entry name" value="OM_lipoprot_carrier_LolA-like"/>
</dbReference>
<keyword evidence="4" id="KW-1185">Reference proteome</keyword>
<sequence length="198" mass="22835">MRRLLTVLFIILTAQPASADLKCFLEKLKSVKSMKILFSQRTKLPVAGDEVDLYSGVIYYKRPLHFRWEYKKGSDIRIISNGELLEVIFPSEKECQVTELSAPSTVFPLFQIIENPENLRKLFKVLKESKDGDSWVVGLSPTYKDSTFERVTLFIDGSCNLRAIKTYQFDGTEATYIFREVTINEELPEKLFELEACE</sequence>
<dbReference type="AlphaFoldDB" id="A0A4R1GHC1"/>
<accession>A0A4R1GHC1</accession>
<reference evidence="3 4" key="1">
    <citation type="submission" date="2019-03" db="EMBL/GenBank/DDBJ databases">
        <title>Genomic Encyclopedia of Archaeal and Bacterial Type Strains, Phase II (KMG-II): from individual species to whole genera.</title>
        <authorList>
            <person name="Goeker M."/>
        </authorList>
    </citation>
    <scope>NUCLEOTIDE SEQUENCE [LARGE SCALE GENOMIC DNA]</scope>
    <source>
        <strain evidence="3 4">DSM 24425</strain>
    </source>
</reference>
<dbReference type="PANTHER" id="PTHR35869:SF1">
    <property type="entry name" value="OUTER-MEMBRANE LIPOPROTEIN CARRIER PROTEIN"/>
    <property type="match status" value="1"/>
</dbReference>
<gene>
    <name evidence="3" type="ORF">CLV27_0232</name>
</gene>
<feature type="signal peptide" evidence="2">
    <location>
        <begin position="1"/>
        <end position="19"/>
    </location>
</feature>
<name>A0A4R1GHC1_9BACT</name>
<dbReference type="Proteomes" id="UP000295777">
    <property type="component" value="Unassembled WGS sequence"/>
</dbReference>
<evidence type="ECO:0000256" key="2">
    <source>
        <dbReference type="SAM" id="SignalP"/>
    </source>
</evidence>
<dbReference type="InterPro" id="IPR029046">
    <property type="entry name" value="LolA/LolB/LppX"/>
</dbReference>
<keyword evidence="3" id="KW-0449">Lipoprotein</keyword>
<dbReference type="Gene3D" id="2.50.20.10">
    <property type="entry name" value="Lipoprotein localisation LolA/LolB/LppX"/>
    <property type="match status" value="1"/>
</dbReference>